<dbReference type="InterPro" id="IPR020568">
    <property type="entry name" value="Ribosomal_Su5_D2-typ_SF"/>
</dbReference>
<evidence type="ECO:0000256" key="13">
    <source>
        <dbReference type="ARBA" id="ARBA00083630"/>
    </source>
</evidence>
<dbReference type="Pfam" id="PF01138">
    <property type="entry name" value="RNase_PH"/>
    <property type="match status" value="1"/>
</dbReference>
<evidence type="ECO:0000256" key="6">
    <source>
        <dbReference type="ARBA" id="ARBA00022553"/>
    </source>
</evidence>
<gene>
    <name evidence="16" type="ORF">BRAFLDRAFT_124523</name>
</gene>
<organism>
    <name type="scientific">Branchiostoma floridae</name>
    <name type="common">Florida lancelet</name>
    <name type="synonym">Amphioxus</name>
    <dbReference type="NCBI Taxonomy" id="7739"/>
    <lineage>
        <taxon>Eukaryota</taxon>
        <taxon>Metazoa</taxon>
        <taxon>Chordata</taxon>
        <taxon>Cephalochordata</taxon>
        <taxon>Leptocardii</taxon>
        <taxon>Amphioxiformes</taxon>
        <taxon>Branchiostomatidae</taxon>
        <taxon>Branchiostoma</taxon>
    </lineage>
</organism>
<evidence type="ECO:0000256" key="11">
    <source>
        <dbReference type="ARBA" id="ARBA00069877"/>
    </source>
</evidence>
<evidence type="ECO:0000256" key="7">
    <source>
        <dbReference type="ARBA" id="ARBA00022835"/>
    </source>
</evidence>
<feature type="domain" description="Exoribonuclease phosphorolytic" evidence="14">
    <location>
        <begin position="11"/>
        <end position="130"/>
    </location>
</feature>
<keyword evidence="7" id="KW-0271">Exosome</keyword>
<reference evidence="16" key="1">
    <citation type="journal article" date="2008" name="Nature">
        <title>The amphioxus genome and the evolution of the chordate karyotype.</title>
        <authorList>
            <consortium name="US DOE Joint Genome Institute (JGI-PGF)"/>
            <person name="Putnam N.H."/>
            <person name="Butts T."/>
            <person name="Ferrier D.E.K."/>
            <person name="Furlong R.F."/>
            <person name="Hellsten U."/>
            <person name="Kawashima T."/>
            <person name="Robinson-Rechavi M."/>
            <person name="Shoguchi E."/>
            <person name="Terry A."/>
            <person name="Yu J.-K."/>
            <person name="Benito-Gutierrez E.L."/>
            <person name="Dubchak I."/>
            <person name="Garcia-Fernandez J."/>
            <person name="Gibson-Brown J.J."/>
            <person name="Grigoriev I.V."/>
            <person name="Horton A.C."/>
            <person name="de Jong P.J."/>
            <person name="Jurka J."/>
            <person name="Kapitonov V.V."/>
            <person name="Kohara Y."/>
            <person name="Kuroki Y."/>
            <person name="Lindquist E."/>
            <person name="Lucas S."/>
            <person name="Osoegawa K."/>
            <person name="Pennacchio L.A."/>
            <person name="Salamov A.A."/>
            <person name="Satou Y."/>
            <person name="Sauka-Spengler T."/>
            <person name="Schmutz J."/>
            <person name="Shin-I T."/>
            <person name="Toyoda A."/>
            <person name="Bronner-Fraser M."/>
            <person name="Fujiyama A."/>
            <person name="Holland L.Z."/>
            <person name="Holland P.W.H."/>
            <person name="Satoh N."/>
            <person name="Rokhsar D.S."/>
        </authorList>
    </citation>
    <scope>NUCLEOTIDE SEQUENCE [LARGE SCALE GENOMIC DNA]</scope>
    <source>
        <strain evidence="16">S238N-H82</strain>
        <tissue evidence="16">Testes</tissue>
    </source>
</reference>
<dbReference type="PANTHER" id="PTHR11953:SF1">
    <property type="entry name" value="EXOSOME COMPLEX COMPONENT RRP46"/>
    <property type="match status" value="1"/>
</dbReference>
<dbReference type="InterPro" id="IPR027408">
    <property type="entry name" value="PNPase/RNase_PH_dom_sf"/>
</dbReference>
<dbReference type="SUPFAM" id="SSF54211">
    <property type="entry name" value="Ribosomal protein S5 domain 2-like"/>
    <property type="match status" value="1"/>
</dbReference>
<comment type="similarity">
    <text evidence="3">Belongs to the RNase PH family.</text>
</comment>
<dbReference type="PANTHER" id="PTHR11953">
    <property type="entry name" value="EXOSOME COMPLEX COMPONENT"/>
    <property type="match status" value="1"/>
</dbReference>
<evidence type="ECO:0000259" key="14">
    <source>
        <dbReference type="Pfam" id="PF01138"/>
    </source>
</evidence>
<dbReference type="InterPro" id="IPR050080">
    <property type="entry name" value="RNase_PH"/>
</dbReference>
<dbReference type="FunFam" id="3.30.230.70:FF:000012">
    <property type="entry name" value="exosome complex component RRP46"/>
    <property type="match status" value="1"/>
</dbReference>
<dbReference type="GO" id="GO:0000178">
    <property type="term" value="C:exosome (RNase complex)"/>
    <property type="evidence" value="ECO:0007669"/>
    <property type="project" value="UniProtKB-KW"/>
</dbReference>
<keyword evidence="5" id="KW-0698">rRNA processing</keyword>
<dbReference type="InParanoid" id="C3ZLS8"/>
<feature type="domain" description="Exoribonuclease phosphorolytic" evidence="15">
    <location>
        <begin position="133"/>
        <end position="194"/>
    </location>
</feature>
<dbReference type="GO" id="GO:0005737">
    <property type="term" value="C:cytoplasm"/>
    <property type="evidence" value="ECO:0007669"/>
    <property type="project" value="UniProtKB-SubCell"/>
</dbReference>
<dbReference type="EMBL" id="GG666642">
    <property type="protein sequence ID" value="EEN46551.1"/>
    <property type="molecule type" value="Genomic_DNA"/>
</dbReference>
<dbReference type="GO" id="GO:0005730">
    <property type="term" value="C:nucleolus"/>
    <property type="evidence" value="ECO:0007669"/>
    <property type="project" value="UniProtKB-SubCell"/>
</dbReference>
<dbReference type="Gene3D" id="3.30.230.70">
    <property type="entry name" value="GHMP Kinase, N-terminal domain"/>
    <property type="match status" value="1"/>
</dbReference>
<dbReference type="GO" id="GO:0006364">
    <property type="term" value="P:rRNA processing"/>
    <property type="evidence" value="ECO:0007669"/>
    <property type="project" value="UniProtKB-KW"/>
</dbReference>
<name>C3ZLS8_BRAFL</name>
<dbReference type="GO" id="GO:0003677">
    <property type="term" value="F:DNA binding"/>
    <property type="evidence" value="ECO:0007669"/>
    <property type="project" value="UniProtKB-KW"/>
</dbReference>
<dbReference type="CDD" id="cd11372">
    <property type="entry name" value="RNase_PH_RRP46"/>
    <property type="match status" value="1"/>
</dbReference>
<accession>C3ZLS8</accession>
<evidence type="ECO:0000256" key="9">
    <source>
        <dbReference type="ARBA" id="ARBA00023242"/>
    </source>
</evidence>
<dbReference type="Pfam" id="PF03725">
    <property type="entry name" value="RNase_PH_C"/>
    <property type="match status" value="1"/>
</dbReference>
<keyword evidence="4" id="KW-0963">Cytoplasm</keyword>
<evidence type="ECO:0000256" key="5">
    <source>
        <dbReference type="ARBA" id="ARBA00022552"/>
    </source>
</evidence>
<evidence type="ECO:0000256" key="12">
    <source>
        <dbReference type="ARBA" id="ARBA00077932"/>
    </source>
</evidence>
<comment type="subunit">
    <text evidence="10">Homodimer. Component of the RNA exosome core complex (Exo-9), composed of EXOSC1, EXOSC2, EXOSC3, EXOSC4, EXOSC5, EXOSC6, EXOSC7, EXOSC8 and EXOSC9; within the complex interacts with EXOSC3, EXOSC8, and EXOSC9. The catalytically inactive RNA exosome core complex (Exo-9) associates with the catalytic subunit EXOSC10/RRP6. Exo-9 may associate with DIS3 to form the nucleolar exosome complex, or DIS3L to form the cytoplasmic exosome complex. Exo-9 is formed by a hexameric base ring consisting of the heterodimers EXOSC4-EXOSC9, EXOSC5-EXOSC8 and EXOSC6-EXOSC7, and a cap ring consisting of EXOSC1, EXOSC2 and EXOSC3. The RNA exosome complex associates with cofactors C1D/RRP47, MPHOSPH6/MPP6 and MTREX/MTR4. Interacts with GTPBP1. Interacts with ZC3HAV1. Interacts with DDX17 only in the presence of ZC3HAV1 in an RNA-independent manner.</text>
</comment>
<keyword evidence="9" id="KW-0539">Nucleus</keyword>
<dbReference type="InterPro" id="IPR036345">
    <property type="entry name" value="ExoRNase_PH_dom2_sf"/>
</dbReference>
<keyword evidence="8" id="KW-0238">DNA-binding</keyword>
<dbReference type="InterPro" id="IPR015847">
    <property type="entry name" value="ExoRNase_PH_dom2"/>
</dbReference>
<protein>
    <recommendedName>
        <fullName evidence="11">Exosome complex component RRP46</fullName>
    </recommendedName>
    <alternativeName>
        <fullName evidence="13">Exosome component 5</fullName>
    </alternativeName>
    <alternativeName>
        <fullName evidence="12">Ribosomal RNA-processing protein 46</fullName>
    </alternativeName>
</protein>
<dbReference type="GO" id="GO:0006401">
    <property type="term" value="P:RNA catabolic process"/>
    <property type="evidence" value="ECO:0007669"/>
    <property type="project" value="UniProtKB-ARBA"/>
</dbReference>
<keyword evidence="6" id="KW-0597">Phosphoprotein</keyword>
<evidence type="ECO:0000256" key="2">
    <source>
        <dbReference type="ARBA" id="ARBA00004604"/>
    </source>
</evidence>
<evidence type="ECO:0000313" key="16">
    <source>
        <dbReference type="EMBL" id="EEN46551.1"/>
    </source>
</evidence>
<evidence type="ECO:0000259" key="15">
    <source>
        <dbReference type="Pfam" id="PF03725"/>
    </source>
</evidence>
<evidence type="ECO:0000256" key="1">
    <source>
        <dbReference type="ARBA" id="ARBA00004496"/>
    </source>
</evidence>
<dbReference type="SUPFAM" id="SSF55666">
    <property type="entry name" value="Ribonuclease PH domain 2-like"/>
    <property type="match status" value="1"/>
</dbReference>
<sequence>MAATDETSALLRSFECEQNLLSRPDGSASVRQGDTSVLAAVYGPGEVKMSEEIIDKATLKVIFKPKIGLPGCAEKLQERLLRNTCESVVLAILHPRSGVNIVLQVIQDSGSLLSCCINAACMALVDSAVPMKCLVSAVTCAVMEEGRIVLDPDSKQEKESSAVLTFAFDSRENNVVTCSTKGCYTPEKYQECLSACGAASKNISSFFRQAVERRMSKEL</sequence>
<comment type="subcellular location">
    <subcellularLocation>
        <location evidence="1">Cytoplasm</location>
    </subcellularLocation>
    <subcellularLocation>
        <location evidence="2">Nucleus</location>
        <location evidence="2">Nucleolus</location>
    </subcellularLocation>
</comment>
<evidence type="ECO:0000256" key="10">
    <source>
        <dbReference type="ARBA" id="ARBA00063400"/>
    </source>
</evidence>
<evidence type="ECO:0000256" key="8">
    <source>
        <dbReference type="ARBA" id="ARBA00023125"/>
    </source>
</evidence>
<dbReference type="STRING" id="7739.C3ZLS8"/>
<dbReference type="InterPro" id="IPR001247">
    <property type="entry name" value="ExoRNase_PH_dom1"/>
</dbReference>
<dbReference type="eggNOG" id="KOG1069">
    <property type="taxonomic scope" value="Eukaryota"/>
</dbReference>
<dbReference type="AlphaFoldDB" id="C3ZLS8"/>
<evidence type="ECO:0000256" key="4">
    <source>
        <dbReference type="ARBA" id="ARBA00022490"/>
    </source>
</evidence>
<evidence type="ECO:0000256" key="3">
    <source>
        <dbReference type="ARBA" id="ARBA00006678"/>
    </source>
</evidence>
<proteinExistence type="inferred from homology"/>